<evidence type="ECO:0000256" key="10">
    <source>
        <dbReference type="SAM" id="Phobius"/>
    </source>
</evidence>
<comment type="similarity">
    <text evidence="2">Belongs to the GSP J family.</text>
</comment>
<dbReference type="OrthoDB" id="9794345at2"/>
<accession>A0A0A8UUT3</accession>
<evidence type="ECO:0000256" key="7">
    <source>
        <dbReference type="ARBA" id="ARBA00022692"/>
    </source>
</evidence>
<protein>
    <recommendedName>
        <fullName evidence="3">Type II secretion system protein J</fullName>
    </recommendedName>
</protein>
<organism evidence="11 12">
    <name type="scientific">Legionella hackeliae</name>
    <dbReference type="NCBI Taxonomy" id="449"/>
    <lineage>
        <taxon>Bacteria</taxon>
        <taxon>Pseudomonadati</taxon>
        <taxon>Pseudomonadota</taxon>
        <taxon>Gammaproteobacteria</taxon>
        <taxon>Legionellales</taxon>
        <taxon>Legionellaceae</taxon>
        <taxon>Legionella</taxon>
    </lineage>
</organism>
<name>A0A0A8UUT3_LEGHA</name>
<dbReference type="GO" id="GO:0015628">
    <property type="term" value="P:protein secretion by the type II secretion system"/>
    <property type="evidence" value="ECO:0007669"/>
    <property type="project" value="InterPro"/>
</dbReference>
<dbReference type="PATRIC" id="fig|449.7.peg.2311"/>
<evidence type="ECO:0000313" key="12">
    <source>
        <dbReference type="Proteomes" id="UP000032803"/>
    </source>
</evidence>
<keyword evidence="8 10" id="KW-1133">Transmembrane helix</keyword>
<dbReference type="EMBL" id="LN681225">
    <property type="protein sequence ID" value="CEK10852.1"/>
    <property type="molecule type" value="Genomic_DNA"/>
</dbReference>
<dbReference type="GO" id="GO:0005886">
    <property type="term" value="C:plasma membrane"/>
    <property type="evidence" value="ECO:0007669"/>
    <property type="project" value="UniProtKB-SubCell"/>
</dbReference>
<dbReference type="InterPro" id="IPR045584">
    <property type="entry name" value="Pilin-like"/>
</dbReference>
<dbReference type="AlphaFoldDB" id="A0A0A8UUT3"/>
<evidence type="ECO:0000256" key="6">
    <source>
        <dbReference type="ARBA" id="ARBA00022519"/>
    </source>
</evidence>
<dbReference type="STRING" id="449.LHA_1820"/>
<evidence type="ECO:0000256" key="3">
    <source>
        <dbReference type="ARBA" id="ARBA00021539"/>
    </source>
</evidence>
<dbReference type="KEGG" id="lha:LHA_1820"/>
<gene>
    <name evidence="11" type="primary">lspJ</name>
    <name evidence="11" type="ORF">LHA_1820</name>
</gene>
<dbReference type="Pfam" id="PF11612">
    <property type="entry name" value="T2SSJ"/>
    <property type="match status" value="1"/>
</dbReference>
<evidence type="ECO:0000256" key="5">
    <source>
        <dbReference type="ARBA" id="ARBA00022481"/>
    </source>
</evidence>
<keyword evidence="6" id="KW-0997">Cell inner membrane</keyword>
<dbReference type="Pfam" id="PF07963">
    <property type="entry name" value="N_methyl"/>
    <property type="match status" value="1"/>
</dbReference>
<keyword evidence="7 10" id="KW-0812">Transmembrane</keyword>
<evidence type="ECO:0000256" key="1">
    <source>
        <dbReference type="ARBA" id="ARBA00004377"/>
    </source>
</evidence>
<reference evidence="12" key="1">
    <citation type="submission" date="2014-09" db="EMBL/GenBank/DDBJ databases">
        <authorList>
            <person name="Gomez-Valero L."/>
        </authorList>
    </citation>
    <scope>NUCLEOTIDE SEQUENCE [LARGE SCALE GENOMIC DNA]</scope>
    <source>
        <strain evidence="12">ATCC35250</strain>
    </source>
</reference>
<keyword evidence="12" id="KW-1185">Reference proteome</keyword>
<keyword evidence="5" id="KW-0488">Methylation</keyword>
<evidence type="ECO:0000256" key="9">
    <source>
        <dbReference type="ARBA" id="ARBA00023136"/>
    </source>
</evidence>
<evidence type="ECO:0000256" key="2">
    <source>
        <dbReference type="ARBA" id="ARBA00011084"/>
    </source>
</evidence>
<dbReference type="PANTHER" id="PTHR39583">
    <property type="entry name" value="TYPE II SECRETION SYSTEM PROTEIN J-RELATED"/>
    <property type="match status" value="1"/>
</dbReference>
<evidence type="ECO:0000313" key="11">
    <source>
        <dbReference type="EMBL" id="CEK10852.1"/>
    </source>
</evidence>
<keyword evidence="4" id="KW-1003">Cell membrane</keyword>
<evidence type="ECO:0000256" key="4">
    <source>
        <dbReference type="ARBA" id="ARBA00022475"/>
    </source>
</evidence>
<dbReference type="InterPro" id="IPR012902">
    <property type="entry name" value="N_methyl_site"/>
</dbReference>
<dbReference type="GO" id="GO:0015627">
    <property type="term" value="C:type II protein secretion system complex"/>
    <property type="evidence" value="ECO:0007669"/>
    <property type="project" value="InterPro"/>
</dbReference>
<dbReference type="NCBIfam" id="TIGR01711">
    <property type="entry name" value="gspJ"/>
    <property type="match status" value="1"/>
</dbReference>
<dbReference type="NCBIfam" id="TIGR02532">
    <property type="entry name" value="IV_pilin_GFxxxE"/>
    <property type="match status" value="1"/>
</dbReference>
<dbReference type="Gene3D" id="3.10.610.10">
    <property type="entry name" value="GSPII I/J protein-like"/>
    <property type="match status" value="1"/>
</dbReference>
<dbReference type="Proteomes" id="UP000032803">
    <property type="component" value="Chromosome I"/>
</dbReference>
<proteinExistence type="inferred from homology"/>
<comment type="subcellular location">
    <subcellularLocation>
        <location evidence="1">Cell inner membrane</location>
        <topology evidence="1">Single-pass membrane protein</topology>
    </subcellularLocation>
</comment>
<dbReference type="PROSITE" id="PS00409">
    <property type="entry name" value="PROKAR_NTER_METHYL"/>
    <property type="match status" value="1"/>
</dbReference>
<sequence>MNKKAGFTLIEILIALTVFAILATATSSMMYYAFNTRARVNQQANRLNMVQLALLIIERDISQAIPRAVYGNEMHLFPAFVGQPQYFELTRLGFENPHSQEKRSNLQRIAYLCHDNQLLRRIWPTLDSTNRDHYEDRILLDNLIACRFSYLNHNLQVLPEWRENAIQQNQKAEPLPKAIQFNLTLKDWDKMSLLFIIPEALYVEQ</sequence>
<keyword evidence="9 10" id="KW-0472">Membrane</keyword>
<dbReference type="RefSeq" id="WP_045106150.1">
    <property type="nucleotide sequence ID" value="NZ_LN681225.1"/>
</dbReference>
<dbReference type="InterPro" id="IPR010055">
    <property type="entry name" value="T2SS_protein-GspJ"/>
</dbReference>
<evidence type="ECO:0000256" key="8">
    <source>
        <dbReference type="ARBA" id="ARBA00022989"/>
    </source>
</evidence>
<dbReference type="PANTHER" id="PTHR39583:SF2">
    <property type="entry name" value="TYPE II SECRETION SYSTEM PROTEIN J"/>
    <property type="match status" value="1"/>
</dbReference>
<dbReference type="HOGENOM" id="CLU_093850_1_0_6"/>
<feature type="transmembrane region" description="Helical" evidence="10">
    <location>
        <begin position="12"/>
        <end position="34"/>
    </location>
</feature>
<dbReference type="InterPro" id="IPR051621">
    <property type="entry name" value="T2SS_protein_J"/>
</dbReference>
<dbReference type="SUPFAM" id="SSF54523">
    <property type="entry name" value="Pili subunits"/>
    <property type="match status" value="1"/>
</dbReference>